<evidence type="ECO:0000256" key="1">
    <source>
        <dbReference type="ARBA" id="ARBA00001966"/>
    </source>
</evidence>
<comment type="caution">
    <text evidence="10">The sequence shown here is derived from an EMBL/GenBank/DDBJ whole genome shotgun (WGS) entry which is preliminary data.</text>
</comment>
<evidence type="ECO:0000256" key="4">
    <source>
        <dbReference type="ARBA" id="ARBA00021914"/>
    </source>
</evidence>
<dbReference type="NCBIfam" id="TIGR00322">
    <property type="entry name" value="diphth2_R"/>
    <property type="match status" value="1"/>
</dbReference>
<keyword evidence="11" id="KW-1185">Reference proteome</keyword>
<keyword evidence="7" id="KW-0411">Iron-sulfur</keyword>
<accession>A0ABD3I942</accession>
<dbReference type="PANTHER" id="PTHR10762">
    <property type="entry name" value="DIPHTHAMIDE BIOSYNTHESIS PROTEIN"/>
    <property type="match status" value="1"/>
</dbReference>
<dbReference type="GO" id="GO:0046872">
    <property type="term" value="F:metal ion binding"/>
    <property type="evidence" value="ECO:0007669"/>
    <property type="project" value="UniProtKB-KW"/>
</dbReference>
<dbReference type="Gene3D" id="3.40.50.11840">
    <property type="entry name" value="Diphthamide synthesis DPH1/DPH2 domain 1"/>
    <property type="match status" value="1"/>
</dbReference>
<dbReference type="FunFam" id="3.40.50.11860:FF:000001">
    <property type="entry name" value="2-(3-amino-3-carboxypropyl)histidine synthase subunit 2"/>
    <property type="match status" value="1"/>
</dbReference>
<evidence type="ECO:0000313" key="11">
    <source>
        <dbReference type="Proteomes" id="UP001633002"/>
    </source>
</evidence>
<dbReference type="Gene3D" id="3.40.50.11860">
    <property type="entry name" value="Diphthamide synthesis DPH1/DPH2 domain 3"/>
    <property type="match status" value="1"/>
</dbReference>
<proteinExistence type="inferred from homology"/>
<evidence type="ECO:0000256" key="2">
    <source>
        <dbReference type="ARBA" id="ARBA00005156"/>
    </source>
</evidence>
<dbReference type="InterPro" id="IPR042265">
    <property type="entry name" value="DPH1/DPH2_3"/>
</dbReference>
<dbReference type="SFLD" id="SFLDS00032">
    <property type="entry name" value="Radical_SAM_3-amino-3-carboxyp"/>
    <property type="match status" value="1"/>
</dbReference>
<reference evidence="10 11" key="1">
    <citation type="submission" date="2024-09" db="EMBL/GenBank/DDBJ databases">
        <title>Chromosome-scale assembly of Riccia sorocarpa.</title>
        <authorList>
            <person name="Paukszto L."/>
        </authorList>
    </citation>
    <scope>NUCLEOTIDE SEQUENCE [LARGE SCALE GENOMIC DNA]</scope>
    <source>
        <strain evidence="10">LP-2024</strain>
        <tissue evidence="10">Aerial parts of the thallus</tissue>
    </source>
</reference>
<dbReference type="AlphaFoldDB" id="A0ABD3I942"/>
<name>A0ABD3I942_9MARC</name>
<dbReference type="Pfam" id="PF01866">
    <property type="entry name" value="Diphthamide_syn"/>
    <property type="match status" value="2"/>
</dbReference>
<dbReference type="FunFam" id="3.40.50.11840:FF:000002">
    <property type="entry name" value="2-(3-amino-3-carboxypropyl)histidine synthase subunit 2"/>
    <property type="match status" value="1"/>
</dbReference>
<keyword evidence="5" id="KW-0479">Metal-binding</keyword>
<dbReference type="InterPro" id="IPR016435">
    <property type="entry name" value="DPH1/DPH2"/>
</dbReference>
<dbReference type="GO" id="GO:0051536">
    <property type="term" value="F:iron-sulfur cluster binding"/>
    <property type="evidence" value="ECO:0007669"/>
    <property type="project" value="UniProtKB-KW"/>
</dbReference>
<dbReference type="Proteomes" id="UP001633002">
    <property type="component" value="Unassembled WGS sequence"/>
</dbReference>
<evidence type="ECO:0000256" key="8">
    <source>
        <dbReference type="ARBA" id="ARBA00032573"/>
    </source>
</evidence>
<organism evidence="10 11">
    <name type="scientific">Riccia sorocarpa</name>
    <dbReference type="NCBI Taxonomy" id="122646"/>
    <lineage>
        <taxon>Eukaryota</taxon>
        <taxon>Viridiplantae</taxon>
        <taxon>Streptophyta</taxon>
        <taxon>Embryophyta</taxon>
        <taxon>Marchantiophyta</taxon>
        <taxon>Marchantiopsida</taxon>
        <taxon>Marchantiidae</taxon>
        <taxon>Marchantiales</taxon>
        <taxon>Ricciaceae</taxon>
        <taxon>Riccia</taxon>
    </lineage>
</organism>
<dbReference type="InterPro" id="IPR042263">
    <property type="entry name" value="DPH1/DPH2_1"/>
</dbReference>
<dbReference type="EMBL" id="JBJQOH010000001">
    <property type="protein sequence ID" value="KAL3700173.1"/>
    <property type="molecule type" value="Genomic_DNA"/>
</dbReference>
<evidence type="ECO:0000256" key="5">
    <source>
        <dbReference type="ARBA" id="ARBA00022723"/>
    </source>
</evidence>
<dbReference type="SFLD" id="SFLDG01121">
    <property type="entry name" value="Diphthamide_biosynthesis"/>
    <property type="match status" value="1"/>
</dbReference>
<evidence type="ECO:0000256" key="3">
    <source>
        <dbReference type="ARBA" id="ARBA00006179"/>
    </source>
</evidence>
<evidence type="ECO:0000256" key="7">
    <source>
        <dbReference type="ARBA" id="ARBA00023014"/>
    </source>
</evidence>
<keyword evidence="6" id="KW-0408">Iron</keyword>
<gene>
    <name evidence="10" type="ORF">R1sor_018195</name>
</gene>
<comment type="similarity">
    <text evidence="3">Belongs to the DPH1/DPH2 family. DPH2 subfamily.</text>
</comment>
<evidence type="ECO:0000313" key="10">
    <source>
        <dbReference type="EMBL" id="KAL3700173.1"/>
    </source>
</evidence>
<comment type="pathway">
    <text evidence="2">Protein modification; peptidyl-diphthamide biosynthesis.</text>
</comment>
<evidence type="ECO:0000256" key="9">
    <source>
        <dbReference type="ARBA" id="ARBA00032791"/>
    </source>
</evidence>
<comment type="cofactor">
    <cofactor evidence="1">
        <name>[4Fe-4S] cluster</name>
        <dbReference type="ChEBI" id="CHEBI:49883"/>
    </cofactor>
</comment>
<evidence type="ECO:0000256" key="6">
    <source>
        <dbReference type="ARBA" id="ARBA00023004"/>
    </source>
</evidence>
<protein>
    <recommendedName>
        <fullName evidence="4">2-(3-amino-3-carboxypropyl)histidine synthase subunit 2</fullName>
    </recommendedName>
    <alternativeName>
        <fullName evidence="8">Diphthamide biosynthesis protein 2</fullName>
    </alternativeName>
    <alternativeName>
        <fullName evidence="9">Diphtheria toxin resistance protein 2</fullName>
    </alternativeName>
</protein>
<dbReference type="PANTHER" id="PTHR10762:SF2">
    <property type="entry name" value="2-(3-AMINO-3-CARBOXYPROPYL)HISTIDINE SYNTHASE SUBUNIT 2"/>
    <property type="match status" value="1"/>
</dbReference>
<sequence>MDQKELSEQFDIVATAAFITRNRFQRVALQFPDELLTHSVAVAGALKKEIAKQRNLSIVDEGDNVPVKLFVMADTTFGSCCADEVAAMHADAQCIVHYGNACLSRTSRLPVWYVFGRSAVDVEDCSTQLVEFASKTSKPLLVLFGLDCSHQIPSIQQRISDNRDADLNITFADITPQCMMPSLSNEKQEIIPEDSSSYTDRKEYDLSRDAGGLEEQTAVTHNGNASEVSSSHGEAVSSQYSLGGLKWTVRKDTTMDDYVIVWIGEERPGLTNVTLVYNTTTVVRYDCTDRKMVTDVASQSRVLKRRYYYVERAKDANVVGIVVGTLGVAGYADVIHRVRKIVESAGKKAYTLVMGKPNPAKLANFPECEVFVLVACPQTALIDSREYLAPLLTPFEAELAFVEGNQWTGAYALEFNTDLGHASPSEVSAGTKLEEPRFSFFSGGYVGRSRSATRDVEDSNSRAIVISKAAEHALQLQANPSSSIITTERGALDIKSGAEYLAARTYQGLDISEVGNPDLLALPGRKGRAAHYKDEASS</sequence>